<dbReference type="OrthoDB" id="9786141at2"/>
<dbReference type="PANTHER" id="PTHR43736">
    <property type="entry name" value="ADP-RIBOSE PYROPHOSPHATASE"/>
    <property type="match status" value="1"/>
</dbReference>
<dbReference type="InterPro" id="IPR054105">
    <property type="entry name" value="WHD_NrtR"/>
</dbReference>
<dbReference type="RefSeq" id="WP_110309047.1">
    <property type="nucleotide sequence ID" value="NZ_QICL01000001.1"/>
</dbReference>
<comment type="caution">
    <text evidence="2">The sequence shown here is derived from an EMBL/GenBank/DDBJ whole genome shotgun (WGS) entry which is preliminary data.</text>
</comment>
<dbReference type="SUPFAM" id="SSF55811">
    <property type="entry name" value="Nudix"/>
    <property type="match status" value="1"/>
</dbReference>
<organism evidence="2 3">
    <name type="scientific">Dysgonomonas alginatilytica</name>
    <dbReference type="NCBI Taxonomy" id="1605892"/>
    <lineage>
        <taxon>Bacteria</taxon>
        <taxon>Pseudomonadati</taxon>
        <taxon>Bacteroidota</taxon>
        <taxon>Bacteroidia</taxon>
        <taxon>Bacteroidales</taxon>
        <taxon>Dysgonomonadaceae</taxon>
        <taxon>Dysgonomonas</taxon>
    </lineage>
</organism>
<dbReference type="PANTHER" id="PTHR43736:SF4">
    <property type="entry name" value="SLR1690 PROTEIN"/>
    <property type="match status" value="1"/>
</dbReference>
<sequence length="257" mass="30121">MTTKSSQDYKSPLKERANVFLPSVSIDCTIFGFHDGILKVLLNKFKTNRKWMLPGGFVFLNENINNAAHRILSERTGLNEVYLKQFYLFGDTERVQPDENKQILDATGINQPHWLLDRFVSIGYYALVNHSQLRIYSTESEKVEWFHINEIPKLYGDHNRIIEKAIRSIRSQINSIPIGYELLPEKFTMSDLRIIYETILDRKLDRRNFQRKMLSTGVIIKLDEVSKKWGCKSACLFTFDKEKYNFAQKSGMAYSEW</sequence>
<dbReference type="InterPro" id="IPR015797">
    <property type="entry name" value="NUDIX_hydrolase-like_dom_sf"/>
</dbReference>
<dbReference type="InterPro" id="IPR036388">
    <property type="entry name" value="WH-like_DNA-bd_sf"/>
</dbReference>
<dbReference type="Gene3D" id="1.10.10.10">
    <property type="entry name" value="Winged helix-like DNA-binding domain superfamily/Winged helix DNA-binding domain"/>
    <property type="match status" value="1"/>
</dbReference>
<dbReference type="EMBL" id="QICL01000001">
    <property type="protein sequence ID" value="PXV69086.1"/>
    <property type="molecule type" value="Genomic_DNA"/>
</dbReference>
<dbReference type="Pfam" id="PF00293">
    <property type="entry name" value="NUDIX"/>
    <property type="match status" value="1"/>
</dbReference>
<evidence type="ECO:0000259" key="1">
    <source>
        <dbReference type="PROSITE" id="PS51462"/>
    </source>
</evidence>
<proteinExistence type="predicted"/>
<dbReference type="InterPro" id="IPR036390">
    <property type="entry name" value="WH_DNA-bd_sf"/>
</dbReference>
<accession>A0A2V3PVZ7</accession>
<dbReference type="InterPro" id="IPR000086">
    <property type="entry name" value="NUDIX_hydrolase_dom"/>
</dbReference>
<reference evidence="2 3" key="1">
    <citation type="submission" date="2018-03" db="EMBL/GenBank/DDBJ databases">
        <title>Genomic Encyclopedia of Archaeal and Bacterial Type Strains, Phase II (KMG-II): from individual species to whole genera.</title>
        <authorList>
            <person name="Goeker M."/>
        </authorList>
    </citation>
    <scope>NUCLEOTIDE SEQUENCE [LARGE SCALE GENOMIC DNA]</scope>
    <source>
        <strain evidence="2 3">DSM 100214</strain>
    </source>
</reference>
<dbReference type="SUPFAM" id="SSF46785">
    <property type="entry name" value="Winged helix' DNA-binding domain"/>
    <property type="match status" value="1"/>
</dbReference>
<dbReference type="Gene3D" id="3.90.79.10">
    <property type="entry name" value="Nucleoside Triphosphate Pyrophosphohydrolase"/>
    <property type="match status" value="1"/>
</dbReference>
<protein>
    <submittedName>
        <fullName evidence="2">NUDIX domain-containing protein</fullName>
    </submittedName>
</protein>
<dbReference type="Pfam" id="PF21906">
    <property type="entry name" value="WHD_NrtR"/>
    <property type="match status" value="1"/>
</dbReference>
<dbReference type="PROSITE" id="PS51462">
    <property type="entry name" value="NUDIX"/>
    <property type="match status" value="1"/>
</dbReference>
<evidence type="ECO:0000313" key="2">
    <source>
        <dbReference type="EMBL" id="PXV69086.1"/>
    </source>
</evidence>
<keyword evidence="3" id="KW-1185">Reference proteome</keyword>
<dbReference type="AlphaFoldDB" id="A0A2V3PVZ7"/>
<dbReference type="CDD" id="cd18873">
    <property type="entry name" value="NUDIX_NadM_like"/>
    <property type="match status" value="1"/>
</dbReference>
<evidence type="ECO:0000313" key="3">
    <source>
        <dbReference type="Proteomes" id="UP000247973"/>
    </source>
</evidence>
<gene>
    <name evidence="2" type="ORF">CLV62_101355</name>
</gene>
<feature type="domain" description="Nudix hydrolase" evidence="1">
    <location>
        <begin position="23"/>
        <end position="170"/>
    </location>
</feature>
<dbReference type="Proteomes" id="UP000247973">
    <property type="component" value="Unassembled WGS sequence"/>
</dbReference>
<name>A0A2V3PVZ7_9BACT</name>